<sequence>MNDMAHPLNQQFTVEVLERQLSQLFRFRLDVNDLDPESTIIQCNKETEGPVTFVHPIEGIATPLNRVMSKCTFPAYCFQFTRHAPTDSIESVADYYIKEMKKVQPEGPYRPVLHRDGSCIAFEMATKLQEQDGPRSVEKLILLDGSHLYMQTYRNVYRHAFGVTGDTLVDNPLFESDIFCAITLRFIDLDKKLRTEMVQLPNYKARINKILETVIESGFFESPEPSHLLAKL</sequence>
<organism evidence="3 4">
    <name type="scientific">Bursaphelenchus okinawaensis</name>
    <dbReference type="NCBI Taxonomy" id="465554"/>
    <lineage>
        <taxon>Eukaryota</taxon>
        <taxon>Metazoa</taxon>
        <taxon>Ecdysozoa</taxon>
        <taxon>Nematoda</taxon>
        <taxon>Chromadorea</taxon>
        <taxon>Rhabditida</taxon>
        <taxon>Tylenchina</taxon>
        <taxon>Tylenchomorpha</taxon>
        <taxon>Aphelenchoidea</taxon>
        <taxon>Aphelenchoididae</taxon>
        <taxon>Bursaphelenchus</taxon>
    </lineage>
</organism>
<dbReference type="GO" id="GO:0016297">
    <property type="term" value="F:fatty acyl-[ACP] hydrolase activity"/>
    <property type="evidence" value="ECO:0007669"/>
    <property type="project" value="UniProtKB-EC"/>
</dbReference>
<evidence type="ECO:0000313" key="3">
    <source>
        <dbReference type="EMBL" id="CAD5216833.1"/>
    </source>
</evidence>
<dbReference type="InterPro" id="IPR001031">
    <property type="entry name" value="Thioesterase"/>
</dbReference>
<dbReference type="Pfam" id="PF00975">
    <property type="entry name" value="Thioesterase"/>
    <property type="match status" value="1"/>
</dbReference>
<accession>A0A811KKS8</accession>
<dbReference type="SUPFAM" id="SSF53474">
    <property type="entry name" value="alpha/beta-Hydrolases"/>
    <property type="match status" value="1"/>
</dbReference>
<dbReference type="EMBL" id="CAJFCW020000003">
    <property type="protein sequence ID" value="CAG9106697.1"/>
    <property type="molecule type" value="Genomic_DNA"/>
</dbReference>
<reference evidence="3" key="1">
    <citation type="submission" date="2020-09" db="EMBL/GenBank/DDBJ databases">
        <authorList>
            <person name="Kikuchi T."/>
        </authorList>
    </citation>
    <scope>NUCLEOTIDE SEQUENCE</scope>
    <source>
        <strain evidence="3">SH1</strain>
    </source>
</reference>
<gene>
    <name evidence="3" type="ORF">BOKJ2_LOCUS6785</name>
</gene>
<dbReference type="OrthoDB" id="329835at2759"/>
<dbReference type="EC" id="3.1.2.14" evidence="1"/>
<dbReference type="Proteomes" id="UP000614601">
    <property type="component" value="Unassembled WGS sequence"/>
</dbReference>
<dbReference type="Gene3D" id="3.40.50.1820">
    <property type="entry name" value="alpha/beta hydrolase"/>
    <property type="match status" value="1"/>
</dbReference>
<dbReference type="Proteomes" id="UP000783686">
    <property type="component" value="Unassembled WGS sequence"/>
</dbReference>
<protein>
    <recommendedName>
        <fullName evidence="1">oleoyl-[acyl-carrier-protein] hydrolase</fullName>
        <ecNumber evidence="1">3.1.2.14</ecNumber>
    </recommendedName>
</protein>
<comment type="caution">
    <text evidence="3">The sequence shown here is derived from an EMBL/GenBank/DDBJ whole genome shotgun (WGS) entry which is preliminary data.</text>
</comment>
<evidence type="ECO:0000256" key="1">
    <source>
        <dbReference type="ARBA" id="ARBA00012480"/>
    </source>
</evidence>
<dbReference type="InterPro" id="IPR029058">
    <property type="entry name" value="AB_hydrolase_fold"/>
</dbReference>
<proteinExistence type="predicted"/>
<name>A0A811KKS8_9BILA</name>
<evidence type="ECO:0000259" key="2">
    <source>
        <dbReference type="Pfam" id="PF00975"/>
    </source>
</evidence>
<feature type="domain" description="Thioesterase" evidence="2">
    <location>
        <begin position="54"/>
        <end position="158"/>
    </location>
</feature>
<keyword evidence="4" id="KW-1185">Reference proteome</keyword>
<evidence type="ECO:0000313" key="4">
    <source>
        <dbReference type="Proteomes" id="UP000614601"/>
    </source>
</evidence>
<dbReference type="EMBL" id="CAJFDH010000003">
    <property type="protein sequence ID" value="CAD5216833.1"/>
    <property type="molecule type" value="Genomic_DNA"/>
</dbReference>
<dbReference type="AlphaFoldDB" id="A0A811KKS8"/>